<protein>
    <submittedName>
        <fullName evidence="1">Uncharacterized protein</fullName>
    </submittedName>
</protein>
<gene>
    <name evidence="1" type="ORF">WICPIJ_002881</name>
</gene>
<dbReference type="Proteomes" id="UP000774326">
    <property type="component" value="Unassembled WGS sequence"/>
</dbReference>
<proteinExistence type="predicted"/>
<evidence type="ECO:0000313" key="1">
    <source>
        <dbReference type="EMBL" id="KAH3686143.1"/>
    </source>
</evidence>
<dbReference type="AlphaFoldDB" id="A0A9P8Q8R6"/>
<dbReference type="EMBL" id="JAEUBG010001589">
    <property type="protein sequence ID" value="KAH3686143.1"/>
    <property type="molecule type" value="Genomic_DNA"/>
</dbReference>
<comment type="caution">
    <text evidence="1">The sequence shown here is derived from an EMBL/GenBank/DDBJ whole genome shotgun (WGS) entry which is preliminary data.</text>
</comment>
<evidence type="ECO:0000313" key="2">
    <source>
        <dbReference type="Proteomes" id="UP000774326"/>
    </source>
</evidence>
<organism evidence="1 2">
    <name type="scientific">Wickerhamomyces pijperi</name>
    <name type="common">Yeast</name>
    <name type="synonym">Pichia pijperi</name>
    <dbReference type="NCBI Taxonomy" id="599730"/>
    <lineage>
        <taxon>Eukaryota</taxon>
        <taxon>Fungi</taxon>
        <taxon>Dikarya</taxon>
        <taxon>Ascomycota</taxon>
        <taxon>Saccharomycotina</taxon>
        <taxon>Saccharomycetes</taxon>
        <taxon>Phaffomycetales</taxon>
        <taxon>Wickerhamomycetaceae</taxon>
        <taxon>Wickerhamomyces</taxon>
    </lineage>
</organism>
<accession>A0A9P8Q8R6</accession>
<name>A0A9P8Q8R6_WICPI</name>
<keyword evidence="2" id="KW-1185">Reference proteome</keyword>
<sequence>MDIRSVSNGYNVVSVLHSRIKQLPSLLTESNIESYFTPYGDQSDGSFHYTDTLRKILNYLTDSYTTKTANGANVLVFECLKDVDITQAKFKAGIAACLSEEDHE</sequence>
<reference evidence="1" key="2">
    <citation type="submission" date="2021-01" db="EMBL/GenBank/DDBJ databases">
        <authorList>
            <person name="Schikora-Tamarit M.A."/>
        </authorList>
    </citation>
    <scope>NUCLEOTIDE SEQUENCE</scope>
    <source>
        <strain evidence="1">CBS2887</strain>
    </source>
</reference>
<reference evidence="1" key="1">
    <citation type="journal article" date="2021" name="Open Biol.">
        <title>Shared evolutionary footprints suggest mitochondrial oxidative damage underlies multiple complex I losses in fungi.</title>
        <authorList>
            <person name="Schikora-Tamarit M.A."/>
            <person name="Marcet-Houben M."/>
            <person name="Nosek J."/>
            <person name="Gabaldon T."/>
        </authorList>
    </citation>
    <scope>NUCLEOTIDE SEQUENCE</scope>
    <source>
        <strain evidence="1">CBS2887</strain>
    </source>
</reference>